<evidence type="ECO:0000313" key="3">
    <source>
        <dbReference type="Proteomes" id="UP001292094"/>
    </source>
</evidence>
<dbReference type="AlphaFoldDB" id="A0AAE1TX62"/>
<evidence type="ECO:0000313" key="2">
    <source>
        <dbReference type="EMBL" id="KAK4301142.1"/>
    </source>
</evidence>
<dbReference type="Proteomes" id="UP001292094">
    <property type="component" value="Unassembled WGS sequence"/>
</dbReference>
<name>A0AAE1TX62_9EUCA</name>
<organism evidence="2 3">
    <name type="scientific">Petrolisthes manimaculis</name>
    <dbReference type="NCBI Taxonomy" id="1843537"/>
    <lineage>
        <taxon>Eukaryota</taxon>
        <taxon>Metazoa</taxon>
        <taxon>Ecdysozoa</taxon>
        <taxon>Arthropoda</taxon>
        <taxon>Crustacea</taxon>
        <taxon>Multicrustacea</taxon>
        <taxon>Malacostraca</taxon>
        <taxon>Eumalacostraca</taxon>
        <taxon>Eucarida</taxon>
        <taxon>Decapoda</taxon>
        <taxon>Pleocyemata</taxon>
        <taxon>Anomura</taxon>
        <taxon>Galatheoidea</taxon>
        <taxon>Porcellanidae</taxon>
        <taxon>Petrolisthes</taxon>
    </lineage>
</organism>
<proteinExistence type="predicted"/>
<evidence type="ECO:0000256" key="1">
    <source>
        <dbReference type="SAM" id="MobiDB-lite"/>
    </source>
</evidence>
<accession>A0AAE1TX62</accession>
<dbReference type="EMBL" id="JAWZYT010002919">
    <property type="protein sequence ID" value="KAK4301142.1"/>
    <property type="molecule type" value="Genomic_DNA"/>
</dbReference>
<gene>
    <name evidence="2" type="ORF">Pmani_026698</name>
</gene>
<sequence>MEGKEWASGGVRQGPGATVKNLDPARVRHRFQGQDKSGVAGGGGGEEGNVLVQTEWGDRHEVRFAAIVTKWLFVDVSKRLWGCGSVRGDGWGRSVGREGVLAGSEVKGSRRLDNTESFGSESEQRRRRWRCSWTTPLGILDTLSSPVLLPYLASSTRHTTFPF</sequence>
<feature type="region of interest" description="Disordered" evidence="1">
    <location>
        <begin position="1"/>
        <end position="27"/>
    </location>
</feature>
<comment type="caution">
    <text evidence="2">The sequence shown here is derived from an EMBL/GenBank/DDBJ whole genome shotgun (WGS) entry which is preliminary data.</text>
</comment>
<keyword evidence="3" id="KW-1185">Reference proteome</keyword>
<reference evidence="2" key="1">
    <citation type="submission" date="2023-11" db="EMBL/GenBank/DDBJ databases">
        <title>Genome assemblies of two species of porcelain crab, Petrolisthes cinctipes and Petrolisthes manimaculis (Anomura: Porcellanidae).</title>
        <authorList>
            <person name="Angst P."/>
        </authorList>
    </citation>
    <scope>NUCLEOTIDE SEQUENCE</scope>
    <source>
        <strain evidence="2">PB745_02</strain>
        <tissue evidence="2">Gill</tissue>
    </source>
</reference>
<protein>
    <submittedName>
        <fullName evidence="2">Uncharacterized protein</fullName>
    </submittedName>
</protein>